<evidence type="ECO:0000256" key="6">
    <source>
        <dbReference type="ARBA" id="ARBA00023004"/>
    </source>
</evidence>
<keyword evidence="10" id="KW-1133">Transmembrane helix</keyword>
<comment type="similarity">
    <text evidence="2 9">Belongs to the cytochrome P450 family.</text>
</comment>
<dbReference type="EMBL" id="DS995701">
    <property type="protein sequence ID" value="EEQ28280.1"/>
    <property type="molecule type" value="Genomic_DNA"/>
</dbReference>
<dbReference type="eggNOG" id="KOG0158">
    <property type="taxonomic scope" value="Eukaryota"/>
</dbReference>
<evidence type="ECO:0000313" key="12">
    <source>
        <dbReference type="Proteomes" id="UP000002035"/>
    </source>
</evidence>
<evidence type="ECO:0000256" key="5">
    <source>
        <dbReference type="ARBA" id="ARBA00023002"/>
    </source>
</evidence>
<dbReference type="GO" id="GO:0016705">
    <property type="term" value="F:oxidoreductase activity, acting on paired donors, with incorporation or reduction of molecular oxygen"/>
    <property type="evidence" value="ECO:0007669"/>
    <property type="project" value="InterPro"/>
</dbReference>
<keyword evidence="10" id="KW-0472">Membrane</keyword>
<feature type="binding site" description="axial binding residue" evidence="8">
    <location>
        <position position="434"/>
    </location>
    <ligand>
        <name>heme</name>
        <dbReference type="ChEBI" id="CHEBI:30413"/>
    </ligand>
    <ligandPart>
        <name>Fe</name>
        <dbReference type="ChEBI" id="CHEBI:18248"/>
    </ligandPart>
</feature>
<gene>
    <name evidence="11" type="ORF">MCYG_01168</name>
</gene>
<dbReference type="Pfam" id="PF00067">
    <property type="entry name" value="p450"/>
    <property type="match status" value="2"/>
</dbReference>
<comment type="cofactor">
    <cofactor evidence="1 8">
        <name>heme</name>
        <dbReference type="ChEBI" id="CHEBI:30413"/>
    </cofactor>
</comment>
<dbReference type="PANTHER" id="PTHR24305">
    <property type="entry name" value="CYTOCHROME P450"/>
    <property type="match status" value="1"/>
</dbReference>
<protein>
    <submittedName>
        <fullName evidence="11">Benzoate 4-monooxygenase cytochrome P450</fullName>
    </submittedName>
</protein>
<evidence type="ECO:0000256" key="9">
    <source>
        <dbReference type="RuleBase" id="RU000461"/>
    </source>
</evidence>
<dbReference type="STRING" id="554155.C5FEY6"/>
<dbReference type="InterPro" id="IPR036396">
    <property type="entry name" value="Cyt_P450_sf"/>
</dbReference>
<dbReference type="GO" id="GO:0004497">
    <property type="term" value="F:monooxygenase activity"/>
    <property type="evidence" value="ECO:0007669"/>
    <property type="project" value="UniProtKB-KW"/>
</dbReference>
<evidence type="ECO:0000256" key="10">
    <source>
        <dbReference type="SAM" id="Phobius"/>
    </source>
</evidence>
<reference evidence="12" key="1">
    <citation type="journal article" date="2012" name="MBio">
        <title>Comparative genome analysis of Trichophyton rubrum and related dermatophytes reveals candidate genes involved in infection.</title>
        <authorList>
            <person name="Martinez D.A."/>
            <person name="Oliver B.G."/>
            <person name="Graeser Y."/>
            <person name="Goldberg J.M."/>
            <person name="Li W."/>
            <person name="Martinez-Rossi N.M."/>
            <person name="Monod M."/>
            <person name="Shelest E."/>
            <person name="Barton R.C."/>
            <person name="Birch E."/>
            <person name="Brakhage A.A."/>
            <person name="Chen Z."/>
            <person name="Gurr S.J."/>
            <person name="Heiman D."/>
            <person name="Heitman J."/>
            <person name="Kosti I."/>
            <person name="Rossi A."/>
            <person name="Saif S."/>
            <person name="Samalova M."/>
            <person name="Saunders C.W."/>
            <person name="Shea T."/>
            <person name="Summerbell R.C."/>
            <person name="Xu J."/>
            <person name="Young S."/>
            <person name="Zeng Q."/>
            <person name="Birren B.W."/>
            <person name="Cuomo C.A."/>
            <person name="White T.C."/>
        </authorList>
    </citation>
    <scope>NUCLEOTIDE SEQUENCE [LARGE SCALE GENOMIC DNA]</scope>
    <source>
        <strain evidence="12">ATCC MYA-4605 / CBS 113480</strain>
    </source>
</reference>
<dbReference type="PANTHER" id="PTHR24305:SF157">
    <property type="entry name" value="N-ACETYLTRYPTOPHAN 6-HYDROXYLASE IVOC-RELATED"/>
    <property type="match status" value="1"/>
</dbReference>
<keyword evidence="6 8" id="KW-0408">Iron</keyword>
<keyword evidence="5 9" id="KW-0560">Oxidoreductase</keyword>
<keyword evidence="3 8" id="KW-0349">Heme</keyword>
<dbReference type="InterPro" id="IPR017972">
    <property type="entry name" value="Cyt_P450_CS"/>
</dbReference>
<dbReference type="HOGENOM" id="CLU_001570_14_4_1"/>
<dbReference type="OrthoDB" id="3945418at2759"/>
<keyword evidence="7 9" id="KW-0503">Monooxygenase</keyword>
<dbReference type="PROSITE" id="PS00086">
    <property type="entry name" value="CYTOCHROME_P450"/>
    <property type="match status" value="1"/>
</dbReference>
<keyword evidence="12" id="KW-1185">Reference proteome</keyword>
<dbReference type="SUPFAM" id="SSF48264">
    <property type="entry name" value="Cytochrome P450"/>
    <property type="match status" value="1"/>
</dbReference>
<dbReference type="OMA" id="MCHINKS"/>
<keyword evidence="4 8" id="KW-0479">Metal-binding</keyword>
<dbReference type="RefSeq" id="XP_002851064.1">
    <property type="nucleotide sequence ID" value="XM_002851018.1"/>
</dbReference>
<dbReference type="Gene3D" id="1.10.630.10">
    <property type="entry name" value="Cytochrome P450"/>
    <property type="match status" value="1"/>
</dbReference>
<dbReference type="InterPro" id="IPR001128">
    <property type="entry name" value="Cyt_P450"/>
</dbReference>
<evidence type="ECO:0000313" key="11">
    <source>
        <dbReference type="EMBL" id="EEQ28280.1"/>
    </source>
</evidence>
<dbReference type="GO" id="GO:0005506">
    <property type="term" value="F:iron ion binding"/>
    <property type="evidence" value="ECO:0007669"/>
    <property type="project" value="InterPro"/>
</dbReference>
<name>C5FEY6_ARTOC</name>
<dbReference type="InterPro" id="IPR002401">
    <property type="entry name" value="Cyt_P450_E_grp-I"/>
</dbReference>
<dbReference type="AlphaFoldDB" id="C5FEY6"/>
<keyword evidence="10" id="KW-0812">Transmembrane</keyword>
<sequence length="495" mass="56017">MESVKSITLPTERPALQKISLEQSYLKIGLLLALITTVFFVTRAVYRLLFHPLSGFPGPKLAAISHLYEFYYDVIRGGTYIKKIDLMHQRYGPIIRINPRELHIKDSHYYERIYAGYPHRRDKDPSSTAIFTTPLPMVATVHHEHHRLRRSFLNNFFSKRSIKEMEPCIQAKANRLISVFRTAYKSGTVLELHRVMSALTADVVTTCCFGASHSYLDQKTFENQMIDAVNYVLSMCHINKFLPLIPKLLRLVPQRLLRNMGVYMADVITVTHLIRQQALESLCKTKVTDNTDADAPLASTIFDALAATNVPKQEKSAYRLEDEAAAIFGAGTETTSRALSVALFFLLSERPLMLKLREELEAHFPSSGIQPSSTQLEKLPYLTPVSQSTYFVHMDPDIFPHPESFNPERWVEASKQGQYLNRFLVAFGKGSRQCLGINLAYTELYLILATVVCSVDMKLVETTVENIQMGRDLGHPAPKKGGFAVKVMVTGIRDI</sequence>
<evidence type="ECO:0000256" key="3">
    <source>
        <dbReference type="ARBA" id="ARBA00022617"/>
    </source>
</evidence>
<dbReference type="Proteomes" id="UP000002035">
    <property type="component" value="Unassembled WGS sequence"/>
</dbReference>
<dbReference type="VEuPathDB" id="FungiDB:MCYG_01168"/>
<dbReference type="InterPro" id="IPR050121">
    <property type="entry name" value="Cytochrome_P450_monoxygenase"/>
</dbReference>
<evidence type="ECO:0000256" key="2">
    <source>
        <dbReference type="ARBA" id="ARBA00010617"/>
    </source>
</evidence>
<proteinExistence type="inferred from homology"/>
<dbReference type="GeneID" id="9228605"/>
<evidence type="ECO:0000256" key="4">
    <source>
        <dbReference type="ARBA" id="ARBA00022723"/>
    </source>
</evidence>
<dbReference type="CDD" id="cd11062">
    <property type="entry name" value="CYP58-like"/>
    <property type="match status" value="1"/>
</dbReference>
<evidence type="ECO:0000256" key="7">
    <source>
        <dbReference type="ARBA" id="ARBA00023033"/>
    </source>
</evidence>
<evidence type="ECO:0000256" key="8">
    <source>
        <dbReference type="PIRSR" id="PIRSR602401-1"/>
    </source>
</evidence>
<feature type="transmembrane region" description="Helical" evidence="10">
    <location>
        <begin position="25"/>
        <end position="46"/>
    </location>
</feature>
<organism evidence="11 12">
    <name type="scientific">Arthroderma otae (strain ATCC MYA-4605 / CBS 113480)</name>
    <name type="common">Microsporum canis</name>
    <dbReference type="NCBI Taxonomy" id="554155"/>
    <lineage>
        <taxon>Eukaryota</taxon>
        <taxon>Fungi</taxon>
        <taxon>Dikarya</taxon>
        <taxon>Ascomycota</taxon>
        <taxon>Pezizomycotina</taxon>
        <taxon>Eurotiomycetes</taxon>
        <taxon>Eurotiomycetidae</taxon>
        <taxon>Onygenales</taxon>
        <taxon>Arthrodermataceae</taxon>
        <taxon>Microsporum</taxon>
    </lineage>
</organism>
<dbReference type="PRINTS" id="PR00385">
    <property type="entry name" value="P450"/>
</dbReference>
<dbReference type="GO" id="GO:0020037">
    <property type="term" value="F:heme binding"/>
    <property type="evidence" value="ECO:0007669"/>
    <property type="project" value="InterPro"/>
</dbReference>
<accession>C5FEY6</accession>
<dbReference type="PRINTS" id="PR00463">
    <property type="entry name" value="EP450I"/>
</dbReference>
<evidence type="ECO:0000256" key="1">
    <source>
        <dbReference type="ARBA" id="ARBA00001971"/>
    </source>
</evidence>